<evidence type="ECO:0000256" key="9">
    <source>
        <dbReference type="PROSITE-ProRule" id="PRU00289"/>
    </source>
</evidence>
<evidence type="ECO:0000313" key="14">
    <source>
        <dbReference type="Proteomes" id="UP000595895"/>
    </source>
</evidence>
<keyword evidence="10" id="KW-0175">Coiled coil</keyword>
<evidence type="ECO:0000256" key="11">
    <source>
        <dbReference type="SAM" id="Phobius"/>
    </source>
</evidence>
<feature type="coiled-coil region" evidence="10">
    <location>
        <begin position="92"/>
        <end position="119"/>
    </location>
</feature>
<dbReference type="InterPro" id="IPR002543">
    <property type="entry name" value="FtsK_dom"/>
</dbReference>
<proteinExistence type="predicted"/>
<dbReference type="Pfam" id="PF01580">
    <property type="entry name" value="FtsK_SpoIIIE"/>
    <property type="match status" value="3"/>
</dbReference>
<evidence type="ECO:0000256" key="10">
    <source>
        <dbReference type="SAM" id="Coils"/>
    </source>
</evidence>
<keyword evidence="8 11" id="KW-0472">Membrane</keyword>
<keyword evidence="6 9" id="KW-0067">ATP-binding</keyword>
<evidence type="ECO:0000259" key="12">
    <source>
        <dbReference type="PROSITE" id="PS50901"/>
    </source>
</evidence>
<dbReference type="GO" id="GO:0005886">
    <property type="term" value="C:plasma membrane"/>
    <property type="evidence" value="ECO:0007669"/>
    <property type="project" value="UniProtKB-SubCell"/>
</dbReference>
<dbReference type="PANTHER" id="PTHR22683:SF1">
    <property type="entry name" value="TYPE VII SECRETION SYSTEM PROTEIN ESSC"/>
    <property type="match status" value="1"/>
</dbReference>
<dbReference type="KEGG" id="awe:JG540_01150"/>
<feature type="domain" description="FtsK" evidence="12">
    <location>
        <begin position="1118"/>
        <end position="1296"/>
    </location>
</feature>
<gene>
    <name evidence="13" type="primary">eccCa</name>
    <name evidence="13" type="ORF">JG540_01150</name>
</gene>
<comment type="subcellular location">
    <subcellularLocation>
        <location evidence="1">Cell membrane</location>
        <topology evidence="1">Multi-pass membrane protein</topology>
    </subcellularLocation>
</comment>
<dbReference type="Gene3D" id="3.40.50.300">
    <property type="entry name" value="P-loop containing nucleotide triphosphate hydrolases"/>
    <property type="match status" value="4"/>
</dbReference>
<dbReference type="Proteomes" id="UP000595895">
    <property type="component" value="Chromosome"/>
</dbReference>
<evidence type="ECO:0000256" key="4">
    <source>
        <dbReference type="ARBA" id="ARBA00022737"/>
    </source>
</evidence>
<keyword evidence="2" id="KW-1003">Cell membrane</keyword>
<feature type="binding site" evidence="9">
    <location>
        <begin position="1136"/>
        <end position="1143"/>
    </location>
    <ligand>
        <name>ATP</name>
        <dbReference type="ChEBI" id="CHEBI:30616"/>
    </ligand>
</feature>
<dbReference type="NCBIfam" id="TIGR03925">
    <property type="entry name" value="T7SS_EccC_b"/>
    <property type="match status" value="1"/>
</dbReference>
<evidence type="ECO:0000313" key="13">
    <source>
        <dbReference type="EMBL" id="QQM67541.1"/>
    </source>
</evidence>
<organism evidence="13 14">
    <name type="scientific">Actinomyces weissii</name>
    <dbReference type="NCBI Taxonomy" id="675090"/>
    <lineage>
        <taxon>Bacteria</taxon>
        <taxon>Bacillati</taxon>
        <taxon>Actinomycetota</taxon>
        <taxon>Actinomycetes</taxon>
        <taxon>Actinomycetales</taxon>
        <taxon>Actinomycetaceae</taxon>
        <taxon>Actinomyces</taxon>
    </lineage>
</organism>
<dbReference type="PANTHER" id="PTHR22683">
    <property type="entry name" value="SPORULATION PROTEIN RELATED"/>
    <property type="match status" value="1"/>
</dbReference>
<keyword evidence="3 11" id="KW-0812">Transmembrane</keyword>
<dbReference type="NCBIfam" id="TIGR03924">
    <property type="entry name" value="T7SS_EccC_a"/>
    <property type="match status" value="1"/>
</dbReference>
<feature type="binding site" evidence="9">
    <location>
        <begin position="852"/>
        <end position="859"/>
    </location>
    <ligand>
        <name>ATP</name>
        <dbReference type="ChEBI" id="CHEBI:30616"/>
    </ligand>
</feature>
<evidence type="ECO:0000256" key="3">
    <source>
        <dbReference type="ARBA" id="ARBA00022692"/>
    </source>
</evidence>
<dbReference type="EMBL" id="CP066802">
    <property type="protein sequence ID" value="QQM67541.1"/>
    <property type="molecule type" value="Genomic_DNA"/>
</dbReference>
<evidence type="ECO:0000256" key="2">
    <source>
        <dbReference type="ARBA" id="ARBA00022475"/>
    </source>
</evidence>
<dbReference type="InterPro" id="IPR023836">
    <property type="entry name" value="EccCa-like_Actinobacteria"/>
</dbReference>
<dbReference type="InterPro" id="IPR003593">
    <property type="entry name" value="AAA+_ATPase"/>
</dbReference>
<dbReference type="InterPro" id="IPR027417">
    <property type="entry name" value="P-loop_NTPase"/>
</dbReference>
<protein>
    <submittedName>
        <fullName evidence="13">Type VII secretion protein EccCa</fullName>
    </submittedName>
</protein>
<feature type="domain" description="FtsK" evidence="12">
    <location>
        <begin position="475"/>
        <end position="675"/>
    </location>
</feature>
<dbReference type="GO" id="GO:0003677">
    <property type="term" value="F:DNA binding"/>
    <property type="evidence" value="ECO:0007669"/>
    <property type="project" value="InterPro"/>
</dbReference>
<dbReference type="InterPro" id="IPR023837">
    <property type="entry name" value="EccCb-like_Actinobacteria"/>
</dbReference>
<feature type="domain" description="FtsK" evidence="12">
    <location>
        <begin position="834"/>
        <end position="1025"/>
    </location>
</feature>
<evidence type="ECO:0000256" key="5">
    <source>
        <dbReference type="ARBA" id="ARBA00022741"/>
    </source>
</evidence>
<sequence>MIEVLHRPGRVVQPVPAPEPITVPAPPRLGETGAKQGFPFQMLMPLVGAGSSMLMMTVLRTNPIFSLIGAVMMAVTAVGMLSALVSRRAATVRAQAERREQYMDQLVEADENATKLADTWRRGLSRTHPSINALARLVTAPERRWERRRSDVDFLHLRLGIADLPQPLAVIAKDVNAADVDPILLGQAQVIANAHQILPHAPYALDLDCAGPVSVVGPREATRALARVLLMQAAVLHAPEDLHIALAYDPKNAGEWDCVSRLPHLRIHGAFDGPVAMRRTAADVRELSEVLRPELVDASRIASRALRSTGGRPSKPTGCRLLAVIENEGASQYLSLPDNNVSAETIGVTELHLVTNRLDEPSDPALRLTVREDGSVDVEDLRIDPPAPGERPRPRPLVRCSPDVAGPALTEGISRALTPYSLGRAAERMDDSVTSTSLQDLLGVPDPLAIDVQRAWAPRSPRDFLRVPIGSDDDGHPLLLDLKEAAQLGMGPHGLCVGATGSGKSELLRTLVTDLATTHGPEDLTMILVDYKGGAAFAPFTNLPHVVGLMDNLAEDAGLVERARASIAGEVVRRQKQLRDAGSSPDITHYRRLREKNPRLAPMPHLFIIIDEFGELLTASPDFVDLLLTIGRIGRSIGVHLLLSSQRIEGGKLRGLDTYLSYRICLRTFTEAESSTVIGSGDAFNLPAAPGYGFLKVDTSIFTRFRSGFVSCPADELSNDSLPDDIELKEPLLLPVHNGLDAAPQAPSGEEAVPAGHTVRRTVIDVVSEQLAQAAARPQPVWLEPLPRRLTLPGMFGSDLAGGPTTLSAPHRDRYSEGLRVPIGLVDDPSHQRQEQWELDLTVGGGHVSILGAPQSGRTTFLWTLTAAAALTISPSRLAFYGVDATGGGLSRIADLPNVGGVATRGDRERMRRVLEETVAMLTQREEVMSRYRIDSLEMLREFHAQGRIPELASADVVLLIDGLGLLRADFSELEDLVDEVLRRGGGLGVHLVTTLSRNNDLRMAQQPLVGTRLELRLNDPTDSMIARKLSQTLRADTPGRVLCPDKLFAHVALPMLDEETTAIGPAVEALAKGVSKTWVGASPAEVRLLPEVLDPATLPDGEEMPDRLPLGLFQDTMQPIAMDPQALDTHLIVLGDPGCGKTTVLRGVIEQLIERHTPEELVIGLYDVRRNTVSACPDAYLGGHATSSNTALGLSTAIGSELAKRAEALAEGKPVEGPRIVLVVDDYEILSAGGTGILTPVLPYLPSARDLNLNVVLSRPVAGSASAMFDSTFQALRDTGGTCLLMDGDRSEGNVFGMRPEHLKPGRGWWIRRGRRPRLCQVAHFSDQNPASS</sequence>
<dbReference type="SUPFAM" id="SSF52540">
    <property type="entry name" value="P-loop containing nucleoside triphosphate hydrolases"/>
    <property type="match status" value="4"/>
</dbReference>
<evidence type="ECO:0000256" key="7">
    <source>
        <dbReference type="ARBA" id="ARBA00022989"/>
    </source>
</evidence>
<dbReference type="PROSITE" id="PS50901">
    <property type="entry name" value="FTSK"/>
    <property type="match status" value="3"/>
</dbReference>
<name>A0A7T7M9R5_9ACTO</name>
<dbReference type="SMART" id="SM00382">
    <property type="entry name" value="AAA"/>
    <property type="match status" value="3"/>
</dbReference>
<reference evidence="13 14" key="1">
    <citation type="submission" date="2020-12" db="EMBL/GenBank/DDBJ databases">
        <authorList>
            <person name="Zhou J."/>
        </authorList>
    </citation>
    <scope>NUCLEOTIDE SEQUENCE [LARGE SCALE GENOMIC DNA]</scope>
    <source>
        <strain evidence="13 14">CCUG 61299</strain>
    </source>
</reference>
<feature type="transmembrane region" description="Helical" evidence="11">
    <location>
        <begin position="64"/>
        <end position="85"/>
    </location>
</feature>
<dbReference type="InterPro" id="IPR050206">
    <property type="entry name" value="FtsK/SpoIIIE/SftA"/>
</dbReference>
<evidence type="ECO:0000256" key="8">
    <source>
        <dbReference type="ARBA" id="ARBA00023136"/>
    </source>
</evidence>
<feature type="binding site" evidence="9">
    <location>
        <begin position="498"/>
        <end position="505"/>
    </location>
    <ligand>
        <name>ATP</name>
        <dbReference type="ChEBI" id="CHEBI:30616"/>
    </ligand>
</feature>
<dbReference type="GO" id="GO:0005524">
    <property type="term" value="F:ATP binding"/>
    <property type="evidence" value="ECO:0007669"/>
    <property type="project" value="UniProtKB-UniRule"/>
</dbReference>
<accession>A0A7T7M9R5</accession>
<keyword evidence="4" id="KW-0677">Repeat</keyword>
<keyword evidence="5 9" id="KW-0547">Nucleotide-binding</keyword>
<keyword evidence="14" id="KW-1185">Reference proteome</keyword>
<evidence type="ECO:0000256" key="6">
    <source>
        <dbReference type="ARBA" id="ARBA00022840"/>
    </source>
</evidence>
<keyword evidence="7 11" id="KW-1133">Transmembrane helix</keyword>
<dbReference type="RefSeq" id="WP_200276214.1">
    <property type="nucleotide sequence ID" value="NZ_CP066802.1"/>
</dbReference>
<evidence type="ECO:0000256" key="1">
    <source>
        <dbReference type="ARBA" id="ARBA00004651"/>
    </source>
</evidence>